<name>A0ABV7GHZ0_9GAMM</name>
<evidence type="ECO:0000313" key="3">
    <source>
        <dbReference type="Proteomes" id="UP001595621"/>
    </source>
</evidence>
<feature type="signal peptide" evidence="1">
    <location>
        <begin position="1"/>
        <end position="18"/>
    </location>
</feature>
<dbReference type="EMBL" id="JBHRTD010000017">
    <property type="protein sequence ID" value="MFC3139850.1"/>
    <property type="molecule type" value="Genomic_DNA"/>
</dbReference>
<evidence type="ECO:0000256" key="1">
    <source>
        <dbReference type="SAM" id="SignalP"/>
    </source>
</evidence>
<reference evidence="3" key="1">
    <citation type="journal article" date="2019" name="Int. J. Syst. Evol. Microbiol.">
        <title>The Global Catalogue of Microorganisms (GCM) 10K type strain sequencing project: providing services to taxonomists for standard genome sequencing and annotation.</title>
        <authorList>
            <consortium name="The Broad Institute Genomics Platform"/>
            <consortium name="The Broad Institute Genome Sequencing Center for Infectious Disease"/>
            <person name="Wu L."/>
            <person name="Ma J."/>
        </authorList>
    </citation>
    <scope>NUCLEOTIDE SEQUENCE [LARGE SCALE GENOMIC DNA]</scope>
    <source>
        <strain evidence="3">KCTC 52277</strain>
    </source>
</reference>
<feature type="chain" id="PRO_5045416234" evidence="1">
    <location>
        <begin position="19"/>
        <end position="469"/>
    </location>
</feature>
<protein>
    <submittedName>
        <fullName evidence="2">Uncharacterized protein</fullName>
    </submittedName>
</protein>
<accession>A0ABV7GHZ0</accession>
<keyword evidence="1" id="KW-0732">Signal</keyword>
<evidence type="ECO:0000313" key="2">
    <source>
        <dbReference type="EMBL" id="MFC3139850.1"/>
    </source>
</evidence>
<keyword evidence="3" id="KW-1185">Reference proteome</keyword>
<gene>
    <name evidence="2" type="ORF">ACFOE0_16925</name>
</gene>
<comment type="caution">
    <text evidence="2">The sequence shown here is derived from an EMBL/GenBank/DDBJ whole genome shotgun (WGS) entry which is preliminary data.</text>
</comment>
<dbReference type="RefSeq" id="WP_248936340.1">
    <property type="nucleotide sequence ID" value="NZ_JAKILF010000004.1"/>
</dbReference>
<proteinExistence type="predicted"/>
<sequence length="469" mass="52939">MKLIYGLVMFLIAGLCSATPMKRDDINRSMESELCSPENVITLNAEYQVPKLEHYETEPDEFYEQCFKLTGYTYEVALLVYRPLVVIDDFIEISSYDPAGERDVEFLDVEDKMQNIFNVSDKFSGEVGEDMYIIVTAMPSDSEQRDVLVGYELHQNGNFMLSVSMAIYDYDSAGPNGQSTKMGKKNLKALKQTLLPPPQSSIELKNLGNCPSNALPPRDINFIIPLNQALGDVELQTTSYQTEDPGQWRAFASWFVDFGDKHDKYSPFSGVALAALSSSSRYLYNPEHFSFMLGASSAILGTGPFDAFSDIIKAEVDYDVFKMGRNYTRDIYLKDRERRHVKDSCYRDPMEGTCKRDYLEFSGYFESSSARATKGPIDFGDGVDLLVTVMTDGIIDFNMKGANSRDRILDAVGITPIFDQFEIINYDTTQQGLLTLGVNARRSLSDYGFHIGYFIDVECFPHEPEPDEN</sequence>
<dbReference type="Proteomes" id="UP001595621">
    <property type="component" value="Unassembled WGS sequence"/>
</dbReference>
<organism evidence="2 3">
    <name type="scientific">Shewanella submarina</name>
    <dbReference type="NCBI Taxonomy" id="2016376"/>
    <lineage>
        <taxon>Bacteria</taxon>
        <taxon>Pseudomonadati</taxon>
        <taxon>Pseudomonadota</taxon>
        <taxon>Gammaproteobacteria</taxon>
        <taxon>Alteromonadales</taxon>
        <taxon>Shewanellaceae</taxon>
        <taxon>Shewanella</taxon>
    </lineage>
</organism>